<gene>
    <name evidence="1" type="ORF">LCGC14_2163250</name>
</gene>
<accession>A0A0F9GN79</accession>
<dbReference type="EMBL" id="LAZR01027790">
    <property type="protein sequence ID" value="KKL64607.1"/>
    <property type="molecule type" value="Genomic_DNA"/>
</dbReference>
<organism evidence="1">
    <name type="scientific">marine sediment metagenome</name>
    <dbReference type="NCBI Taxonomy" id="412755"/>
    <lineage>
        <taxon>unclassified sequences</taxon>
        <taxon>metagenomes</taxon>
        <taxon>ecological metagenomes</taxon>
    </lineage>
</organism>
<evidence type="ECO:0000313" key="1">
    <source>
        <dbReference type="EMBL" id="KKL64607.1"/>
    </source>
</evidence>
<proteinExistence type="predicted"/>
<comment type="caution">
    <text evidence="1">The sequence shown here is derived from an EMBL/GenBank/DDBJ whole genome shotgun (WGS) entry which is preliminary data.</text>
</comment>
<feature type="non-terminal residue" evidence="1">
    <location>
        <position position="72"/>
    </location>
</feature>
<reference evidence="1" key="1">
    <citation type="journal article" date="2015" name="Nature">
        <title>Complex archaea that bridge the gap between prokaryotes and eukaryotes.</title>
        <authorList>
            <person name="Spang A."/>
            <person name="Saw J.H."/>
            <person name="Jorgensen S.L."/>
            <person name="Zaremba-Niedzwiedzka K."/>
            <person name="Martijn J."/>
            <person name="Lind A.E."/>
            <person name="van Eijk R."/>
            <person name="Schleper C."/>
            <person name="Guy L."/>
            <person name="Ettema T.J."/>
        </authorList>
    </citation>
    <scope>NUCLEOTIDE SEQUENCE</scope>
</reference>
<name>A0A0F9GN79_9ZZZZ</name>
<protein>
    <submittedName>
        <fullName evidence="1">Uncharacterized protein</fullName>
    </submittedName>
</protein>
<sequence>MLITVNRVKTYIIGNVSMTNTNRHMGTFANKKANYYGAMGVKSFYLRMTLIDMQKPNLVVIQDANCVSKRHI</sequence>
<dbReference type="AlphaFoldDB" id="A0A0F9GN79"/>